<dbReference type="GO" id="GO:0005673">
    <property type="term" value="C:transcription factor TFIIE complex"/>
    <property type="evidence" value="ECO:0007669"/>
    <property type="project" value="InterPro"/>
</dbReference>
<proteinExistence type="predicted"/>
<feature type="domain" description="TFA2 Winged helix" evidence="2">
    <location>
        <begin position="153"/>
        <end position="196"/>
    </location>
</feature>
<dbReference type="EMBL" id="BDRX01000110">
    <property type="protein sequence ID" value="GBF97888.1"/>
    <property type="molecule type" value="Genomic_DNA"/>
</dbReference>
<organism evidence="3 4">
    <name type="scientific">Raphidocelis subcapitata</name>
    <dbReference type="NCBI Taxonomy" id="307507"/>
    <lineage>
        <taxon>Eukaryota</taxon>
        <taxon>Viridiplantae</taxon>
        <taxon>Chlorophyta</taxon>
        <taxon>core chlorophytes</taxon>
        <taxon>Chlorophyceae</taxon>
        <taxon>CS clade</taxon>
        <taxon>Sphaeropleales</taxon>
        <taxon>Selenastraceae</taxon>
        <taxon>Raphidocelis</taxon>
    </lineage>
</organism>
<dbReference type="OrthoDB" id="3907302at2759"/>
<dbReference type="AlphaFoldDB" id="A0A2V0PDF7"/>
<dbReference type="FunCoup" id="A0A2V0PDF7">
    <property type="interactions" value="1839"/>
</dbReference>
<gene>
    <name evidence="3" type="ORF">Rsub_10243</name>
</gene>
<dbReference type="Pfam" id="PF18121">
    <property type="entry name" value="TFA2_Winged_2"/>
    <property type="match status" value="1"/>
</dbReference>
<dbReference type="STRING" id="307507.A0A2V0PDF7"/>
<evidence type="ECO:0000313" key="3">
    <source>
        <dbReference type="EMBL" id="GBF97888.1"/>
    </source>
</evidence>
<dbReference type="GO" id="GO:0001097">
    <property type="term" value="F:TFIIH-class transcription factor complex binding"/>
    <property type="evidence" value="ECO:0007669"/>
    <property type="project" value="TreeGrafter"/>
</dbReference>
<dbReference type="Proteomes" id="UP000247498">
    <property type="component" value="Unassembled WGS sequence"/>
</dbReference>
<name>A0A2V0PDF7_9CHLO</name>
<feature type="region of interest" description="Disordered" evidence="1">
    <location>
        <begin position="262"/>
        <end position="285"/>
    </location>
</feature>
<comment type="caution">
    <text evidence="3">The sequence shown here is derived from an EMBL/GenBank/DDBJ whole genome shotgun (WGS) entry which is preliminary data.</text>
</comment>
<dbReference type="PANTHER" id="PTHR12716">
    <property type="entry name" value="TRANSCRIPTION INITIATION FACTOR IIE, BETA SUBUNIT"/>
    <property type="match status" value="1"/>
</dbReference>
<dbReference type="InParanoid" id="A0A2V0PDF7"/>
<dbReference type="InterPro" id="IPR016656">
    <property type="entry name" value="TFIIE-bsu"/>
</dbReference>
<sequence>MDPSGAGPGGGKPGGAAGGGGGLMQAWKGGAGGGMAALRQEVNKAAANKAAADAAAAAAAAAARAAAKRKAAGGMAADLVGAKGPAPLPFQIKEVLQILRDADGHPRSFQELGEQLPAYDFSDGGQLRAALLTNTHVAAVEGGLAYKSEHGIRCKDDLLRHIRNHPSGAPAKRVRDAYKTVQEDAERLRAEGKVFKFWNSEVADDVYFPVDERHKVELRPDVVSLFLETRPPEEPGELVAAVERLGQRSALKNVDRRVKVAMPEREKKARKRRQQAPRTVTNVHLPQLFQGAAPETIDS</sequence>
<dbReference type="InterPro" id="IPR040501">
    <property type="entry name" value="TFA2_Winged_2"/>
</dbReference>
<evidence type="ECO:0000256" key="1">
    <source>
        <dbReference type="SAM" id="MobiDB-lite"/>
    </source>
</evidence>
<evidence type="ECO:0000259" key="2">
    <source>
        <dbReference type="Pfam" id="PF18121"/>
    </source>
</evidence>
<dbReference type="PANTHER" id="PTHR12716:SF8">
    <property type="entry name" value="TRANSCRIPTION INITIATION FACTOR IIE SUBUNIT BETA"/>
    <property type="match status" value="1"/>
</dbReference>
<reference evidence="3 4" key="1">
    <citation type="journal article" date="2018" name="Sci. Rep.">
        <title>Raphidocelis subcapitata (=Pseudokirchneriella subcapitata) provides an insight into genome evolution and environmental adaptations in the Sphaeropleales.</title>
        <authorList>
            <person name="Suzuki S."/>
            <person name="Yamaguchi H."/>
            <person name="Nakajima N."/>
            <person name="Kawachi M."/>
        </authorList>
    </citation>
    <scope>NUCLEOTIDE SEQUENCE [LARGE SCALE GENOMIC DNA]</scope>
    <source>
        <strain evidence="3 4">NIES-35</strain>
    </source>
</reference>
<protein>
    <recommendedName>
        <fullName evidence="2">TFA2 Winged helix domain-containing protein</fullName>
    </recommendedName>
</protein>
<feature type="region of interest" description="Disordered" evidence="1">
    <location>
        <begin position="1"/>
        <end position="23"/>
    </location>
</feature>
<evidence type="ECO:0000313" key="4">
    <source>
        <dbReference type="Proteomes" id="UP000247498"/>
    </source>
</evidence>
<dbReference type="GO" id="GO:0006367">
    <property type="term" value="P:transcription initiation at RNA polymerase II promoter"/>
    <property type="evidence" value="ECO:0007669"/>
    <property type="project" value="InterPro"/>
</dbReference>
<accession>A0A2V0PDF7</accession>
<keyword evidence="4" id="KW-1185">Reference proteome</keyword>